<proteinExistence type="predicted"/>
<dbReference type="AlphaFoldDB" id="A0AAV7N039"/>
<comment type="caution">
    <text evidence="1">The sequence shown here is derived from an EMBL/GenBank/DDBJ whole genome shotgun (WGS) entry which is preliminary data.</text>
</comment>
<sequence>LHRTASYQRSLPLHLFMWFNHSGSTIHPISYDTCVGSYMLCVLLDQLGHKCPFQVSILQTLVNQVQF</sequence>
<reference evidence="1" key="1">
    <citation type="journal article" date="2022" name="bioRxiv">
        <title>Sequencing and chromosome-scale assembly of the giantPleurodeles waltlgenome.</title>
        <authorList>
            <person name="Brown T."/>
            <person name="Elewa A."/>
            <person name="Iarovenko S."/>
            <person name="Subramanian E."/>
            <person name="Araus A.J."/>
            <person name="Petzold A."/>
            <person name="Susuki M."/>
            <person name="Suzuki K.-i.T."/>
            <person name="Hayashi T."/>
            <person name="Toyoda A."/>
            <person name="Oliveira C."/>
            <person name="Osipova E."/>
            <person name="Leigh N.D."/>
            <person name="Simon A."/>
            <person name="Yun M.H."/>
        </authorList>
    </citation>
    <scope>NUCLEOTIDE SEQUENCE</scope>
    <source>
        <strain evidence="1">20211129_DDA</strain>
        <tissue evidence="1">Liver</tissue>
    </source>
</reference>
<evidence type="ECO:0000313" key="2">
    <source>
        <dbReference type="Proteomes" id="UP001066276"/>
    </source>
</evidence>
<keyword evidence="2" id="KW-1185">Reference proteome</keyword>
<evidence type="ECO:0000313" key="1">
    <source>
        <dbReference type="EMBL" id="KAJ1109371.1"/>
    </source>
</evidence>
<protein>
    <submittedName>
        <fullName evidence="1">Uncharacterized protein</fullName>
    </submittedName>
</protein>
<organism evidence="1 2">
    <name type="scientific">Pleurodeles waltl</name>
    <name type="common">Iberian ribbed newt</name>
    <dbReference type="NCBI Taxonomy" id="8319"/>
    <lineage>
        <taxon>Eukaryota</taxon>
        <taxon>Metazoa</taxon>
        <taxon>Chordata</taxon>
        <taxon>Craniata</taxon>
        <taxon>Vertebrata</taxon>
        <taxon>Euteleostomi</taxon>
        <taxon>Amphibia</taxon>
        <taxon>Batrachia</taxon>
        <taxon>Caudata</taxon>
        <taxon>Salamandroidea</taxon>
        <taxon>Salamandridae</taxon>
        <taxon>Pleurodelinae</taxon>
        <taxon>Pleurodeles</taxon>
    </lineage>
</organism>
<dbReference type="Proteomes" id="UP001066276">
    <property type="component" value="Chromosome 9"/>
</dbReference>
<feature type="non-terminal residue" evidence="1">
    <location>
        <position position="1"/>
    </location>
</feature>
<accession>A0AAV7N039</accession>
<dbReference type="EMBL" id="JANPWB010000013">
    <property type="protein sequence ID" value="KAJ1109371.1"/>
    <property type="molecule type" value="Genomic_DNA"/>
</dbReference>
<gene>
    <name evidence="1" type="ORF">NDU88_006732</name>
</gene>
<name>A0AAV7N039_PLEWA</name>
<feature type="non-terminal residue" evidence="1">
    <location>
        <position position="67"/>
    </location>
</feature>